<dbReference type="Gene3D" id="1.10.1200.10">
    <property type="entry name" value="ACP-like"/>
    <property type="match status" value="1"/>
</dbReference>
<dbReference type="CDD" id="cd00833">
    <property type="entry name" value="PKS"/>
    <property type="match status" value="1"/>
</dbReference>
<evidence type="ECO:0000259" key="6">
    <source>
        <dbReference type="PROSITE" id="PS52004"/>
    </source>
</evidence>
<dbReference type="PANTHER" id="PTHR43775:SF37">
    <property type="entry name" value="SI:DKEY-61P9.11"/>
    <property type="match status" value="1"/>
</dbReference>
<keyword evidence="3 7" id="KW-0808">Transferase</keyword>
<dbReference type="HOGENOM" id="CLU_000022_16_6_3"/>
<organism evidence="7 8">
    <name type="scientific">Gloeothece citriformis (strain PCC 7424)</name>
    <name type="common">Cyanothece sp. (strain PCC 7424)</name>
    <dbReference type="NCBI Taxonomy" id="65393"/>
    <lineage>
        <taxon>Bacteria</taxon>
        <taxon>Bacillati</taxon>
        <taxon>Cyanobacteriota</taxon>
        <taxon>Cyanophyceae</taxon>
        <taxon>Oscillatoriophycideae</taxon>
        <taxon>Chroococcales</taxon>
        <taxon>Aphanothecaceae</taxon>
        <taxon>Gloeothece</taxon>
        <taxon>Gloeothece citriformis</taxon>
    </lineage>
</organism>
<dbReference type="PANTHER" id="PTHR43775">
    <property type="entry name" value="FATTY ACID SYNTHASE"/>
    <property type="match status" value="1"/>
</dbReference>
<dbReference type="EC" id="3.1.2.14" evidence="7"/>
<evidence type="ECO:0000259" key="5">
    <source>
        <dbReference type="PROSITE" id="PS50075"/>
    </source>
</evidence>
<dbReference type="InterPro" id="IPR016035">
    <property type="entry name" value="Acyl_Trfase/lysoPLipase"/>
</dbReference>
<evidence type="ECO:0000256" key="3">
    <source>
        <dbReference type="ARBA" id="ARBA00022679"/>
    </source>
</evidence>
<dbReference type="Gene3D" id="3.40.366.10">
    <property type="entry name" value="Malonyl-Coenzyme A Acyl Carrier Protein, domain 2"/>
    <property type="match status" value="1"/>
</dbReference>
<dbReference type="OrthoDB" id="415295at2"/>
<dbReference type="KEGG" id="cyc:PCC7424_2734"/>
<dbReference type="InterPro" id="IPR020841">
    <property type="entry name" value="PKS_Beta-ketoAc_synthase_dom"/>
</dbReference>
<dbReference type="EMBL" id="CP001291">
    <property type="protein sequence ID" value="ACK71146.1"/>
    <property type="molecule type" value="Genomic_DNA"/>
</dbReference>
<dbReference type="Pfam" id="PF00698">
    <property type="entry name" value="Acyl_transf_1"/>
    <property type="match status" value="1"/>
</dbReference>
<feature type="domain" description="Ketosynthase family 3 (KS3)" evidence="6">
    <location>
        <begin position="3"/>
        <end position="426"/>
    </location>
</feature>
<dbReference type="InterPro" id="IPR050091">
    <property type="entry name" value="PKS_NRPS_Biosynth_Enz"/>
</dbReference>
<dbReference type="InterPro" id="IPR036736">
    <property type="entry name" value="ACP-like_sf"/>
</dbReference>
<dbReference type="FunFam" id="3.40.366.10:FF:000002">
    <property type="entry name" value="Probable polyketide synthase 2"/>
    <property type="match status" value="1"/>
</dbReference>
<protein>
    <submittedName>
        <fullName evidence="7">Erythronolide synthase., Oleoyl-(Acyl-carrier-protein) hydrolase</fullName>
        <ecNumber evidence="7">2.3.1.94</ecNumber>
        <ecNumber evidence="7">3.1.2.14</ecNumber>
    </submittedName>
</protein>
<evidence type="ECO:0000256" key="4">
    <source>
        <dbReference type="SAM" id="MobiDB-lite"/>
    </source>
</evidence>
<dbReference type="FunFam" id="3.40.47.10:FF:000019">
    <property type="entry name" value="Polyketide synthase type I"/>
    <property type="match status" value="1"/>
</dbReference>
<dbReference type="GO" id="GO:0016297">
    <property type="term" value="F:fatty acyl-[ACP] hydrolase activity"/>
    <property type="evidence" value="ECO:0007669"/>
    <property type="project" value="UniProtKB-EC"/>
</dbReference>
<dbReference type="Gene3D" id="3.40.50.1820">
    <property type="entry name" value="alpha/beta hydrolase"/>
    <property type="match status" value="1"/>
</dbReference>
<accession>B7K7V0</accession>
<dbReference type="InterPro" id="IPR001031">
    <property type="entry name" value="Thioesterase"/>
</dbReference>
<dbReference type="InterPro" id="IPR014043">
    <property type="entry name" value="Acyl_transferase_dom"/>
</dbReference>
<dbReference type="GO" id="GO:0006633">
    <property type="term" value="P:fatty acid biosynthetic process"/>
    <property type="evidence" value="ECO:0007669"/>
    <property type="project" value="InterPro"/>
</dbReference>
<keyword evidence="1" id="KW-0596">Phosphopantetheine</keyword>
<dbReference type="Gene3D" id="3.30.70.3290">
    <property type="match status" value="1"/>
</dbReference>
<dbReference type="InterPro" id="IPR018201">
    <property type="entry name" value="Ketoacyl_synth_AS"/>
</dbReference>
<dbReference type="InterPro" id="IPR014030">
    <property type="entry name" value="Ketoacyl_synth_N"/>
</dbReference>
<dbReference type="InterPro" id="IPR014031">
    <property type="entry name" value="Ketoacyl_synth_C"/>
</dbReference>
<keyword evidence="8" id="KW-1185">Reference proteome</keyword>
<feature type="domain" description="Carrier" evidence="5">
    <location>
        <begin position="991"/>
        <end position="1067"/>
    </location>
</feature>
<feature type="region of interest" description="Disordered" evidence="4">
    <location>
        <begin position="943"/>
        <end position="981"/>
    </location>
</feature>
<reference evidence="8" key="1">
    <citation type="journal article" date="2011" name="MBio">
        <title>Novel metabolic attributes of the genus Cyanothece, comprising a group of unicellular nitrogen-fixing Cyanobacteria.</title>
        <authorList>
            <person name="Bandyopadhyay A."/>
            <person name="Elvitigala T."/>
            <person name="Welsh E."/>
            <person name="Stockel J."/>
            <person name="Liberton M."/>
            <person name="Min H."/>
            <person name="Sherman L.A."/>
            <person name="Pakrasi H.B."/>
        </authorList>
    </citation>
    <scope>NUCLEOTIDE SEQUENCE [LARGE SCALE GENOMIC DNA]</scope>
    <source>
        <strain evidence="8">PCC 7424</strain>
    </source>
</reference>
<dbReference type="Pfam" id="PF00550">
    <property type="entry name" value="PP-binding"/>
    <property type="match status" value="1"/>
</dbReference>
<feature type="compositionally biased region" description="Polar residues" evidence="4">
    <location>
        <begin position="949"/>
        <end position="969"/>
    </location>
</feature>
<keyword evidence="7" id="KW-0378">Hydrolase</keyword>
<evidence type="ECO:0000256" key="1">
    <source>
        <dbReference type="ARBA" id="ARBA00022450"/>
    </source>
</evidence>
<dbReference type="PROSITE" id="PS00606">
    <property type="entry name" value="KS3_1"/>
    <property type="match status" value="1"/>
</dbReference>
<dbReference type="STRING" id="65393.PCC7424_2734"/>
<dbReference type="eggNOG" id="COG3321">
    <property type="taxonomic scope" value="Bacteria"/>
</dbReference>
<dbReference type="GO" id="GO:0047879">
    <property type="term" value="F:erythronolide synthase activity"/>
    <property type="evidence" value="ECO:0007669"/>
    <property type="project" value="UniProtKB-EC"/>
</dbReference>
<dbReference type="SUPFAM" id="SSF55048">
    <property type="entry name" value="Probable ACP-binding domain of malonyl-CoA ACP transacylase"/>
    <property type="match status" value="1"/>
</dbReference>
<dbReference type="SUPFAM" id="SSF47336">
    <property type="entry name" value="ACP-like"/>
    <property type="match status" value="1"/>
</dbReference>
<dbReference type="EC" id="2.3.1.94" evidence="7"/>
<dbReference type="PROSITE" id="PS52004">
    <property type="entry name" value="KS3_2"/>
    <property type="match status" value="1"/>
</dbReference>
<dbReference type="SMART" id="SM00825">
    <property type="entry name" value="PKS_KS"/>
    <property type="match status" value="1"/>
</dbReference>
<dbReference type="SUPFAM" id="SSF53474">
    <property type="entry name" value="alpha/beta-Hydrolases"/>
    <property type="match status" value="1"/>
</dbReference>
<keyword evidence="2" id="KW-0597">Phosphoprotein</keyword>
<dbReference type="Gene3D" id="3.40.47.10">
    <property type="match status" value="1"/>
</dbReference>
<keyword evidence="7" id="KW-0012">Acyltransferase</keyword>
<name>B7K7V0_GLOC7</name>
<evidence type="ECO:0000256" key="2">
    <source>
        <dbReference type="ARBA" id="ARBA00022553"/>
    </source>
</evidence>
<dbReference type="GO" id="GO:0004315">
    <property type="term" value="F:3-oxoacyl-[acyl-carrier-protein] synthase activity"/>
    <property type="evidence" value="ECO:0007669"/>
    <property type="project" value="InterPro"/>
</dbReference>
<evidence type="ECO:0000313" key="7">
    <source>
        <dbReference type="EMBL" id="ACK71146.1"/>
    </source>
</evidence>
<dbReference type="InterPro" id="IPR016039">
    <property type="entry name" value="Thiolase-like"/>
</dbReference>
<dbReference type="GO" id="GO:0031177">
    <property type="term" value="F:phosphopantetheine binding"/>
    <property type="evidence" value="ECO:0007669"/>
    <property type="project" value="InterPro"/>
</dbReference>
<dbReference type="InterPro" id="IPR009081">
    <property type="entry name" value="PP-bd_ACP"/>
</dbReference>
<dbReference type="RefSeq" id="WP_015954747.1">
    <property type="nucleotide sequence ID" value="NC_011729.1"/>
</dbReference>
<dbReference type="Pfam" id="PF02801">
    <property type="entry name" value="Ketoacyl-synt_C"/>
    <property type="match status" value="1"/>
</dbReference>
<dbReference type="SUPFAM" id="SSF53901">
    <property type="entry name" value="Thiolase-like"/>
    <property type="match status" value="1"/>
</dbReference>
<dbReference type="SMART" id="SM00827">
    <property type="entry name" value="PKS_AT"/>
    <property type="match status" value="1"/>
</dbReference>
<dbReference type="Pfam" id="PF00109">
    <property type="entry name" value="ketoacyl-synt"/>
    <property type="match status" value="1"/>
</dbReference>
<dbReference type="SUPFAM" id="SSF52151">
    <property type="entry name" value="FabD/lysophospholipase-like"/>
    <property type="match status" value="1"/>
</dbReference>
<dbReference type="InterPro" id="IPR020806">
    <property type="entry name" value="PKS_PP-bd"/>
</dbReference>
<proteinExistence type="predicted"/>
<dbReference type="SMART" id="SM00823">
    <property type="entry name" value="PKS_PP"/>
    <property type="match status" value="1"/>
</dbReference>
<dbReference type="InterPro" id="IPR029058">
    <property type="entry name" value="AB_hydrolase_fold"/>
</dbReference>
<dbReference type="Proteomes" id="UP000002384">
    <property type="component" value="Chromosome"/>
</dbReference>
<sequence length="1337" mass="147550">MGLEPIAIIGLSCRFPKSPNLADYWQLLRNGIDAITEVPEDRWPSLAYFDSTPATPGKMTTRWGGFLDKVDEFDANFFQISPREAQLIDPQQRLLLEVTWEALENAAIVPETLADSQTGVFIGISNSDYNKILSKDIFRLNAYYGTGTALSIAANRLSYFFNLKGPSLAIDTACSSSLVAIHYACQSLANHESNLCIAGGVNLILSPEVTISFSHAKMMASDGRCKTFDARADGYVRGEGCGVIILKRLQDALNDGDNIYGIIRGSAVNQDGLTNGLSAPNGLSQQAVIRQALKAAKLKPDQISYVEAHGTGTPLGDPQEFKALTTVLKEGRSSTPCWIGSVKTNIGHLESAAGIAGLIKVVLALQHRLIPPHLHLENLNPYISLKNTPFSIPTQGQPWEVDTPKRYGGISSFGFGGTNCHLILEEAPAKSLKTASSSQNQPQERPLHLLTLSAKTEPALLELARRYHHHLVSSPTLPVGDLCYSANTGRTQFEHRLAVLASSTEQLREKLENFVNPKTEVSGTIEGKVSGRKPPKIAFLFTGQGSQYIGMGRQLYQTELTFRSNLDTCEQILRPYLNKSLLDILYSDNGELDTTAYTQPALFALEYALAQLWMSWGVKPTAVMGHSLGEYVAACVAGVFSLEDALKLVAQRAAKMQALPPNGLMIVVSASEDWVKSVIAPYVPQVAIAASNGPNNVVISGQSQEIESIKTTLEAQGIKVTPLKVSHAFHSSLMKPMIEEFRAVAQTVTYSKPQIKLISNVTGQVASPEIATPEYWCRHILEPVRFAAGMETLAQQGCRVFIECGPKATLLGMGCACLPEAEKLWLASLRPQREDWQQILESLSHLFIAGVPLDWASFDKDYARRRLSLPTYPFRRQRYWIEESTSLNSASDLESLSLNLLKPEKINPLVQQLELSGEFSESELKLLPKLASVLAEYYQKHLKEDGGDSQPSSMKNGSSMSLNGGQSPIATPEKKSIQEQYLSANSQERKPIIRTYFCQLLNRITGISQTDIQWQNPLSNLGIDSLMASQLRKEIETDLGVAVPVEFLANLSLEQFLEQIILLMEKQSPSLSLPATNSSNLWFPWLGKNPQARLRVFCFPYAGAGASLFREWSKDVPPDIEICPVQLPGRENRFQDPPFTNLKALIQTLGTLIMPHLDIPFAFFGHSLGGLLGFELARELRRQKASSPVHLFVSASRAPQIPDFSSPIHTLPDPEFKQAIERFKGTPKEVLENAELMALFLPTLRSDFALLETYFYSGGQPLECPITAFGGLEDSQISRELLEPWHKQTQSHFQLTLIPGDHFFLQTARQKLLSIIVETLVPTLTVKKGNNNHDFYC</sequence>
<dbReference type="Pfam" id="PF00975">
    <property type="entry name" value="Thioesterase"/>
    <property type="match status" value="1"/>
</dbReference>
<gene>
    <name evidence="7" type="ordered locus">PCC7424_2734</name>
</gene>
<dbReference type="InterPro" id="IPR016036">
    <property type="entry name" value="Malonyl_transacylase_ACP-bd"/>
</dbReference>
<dbReference type="InterPro" id="IPR001227">
    <property type="entry name" value="Ac_transferase_dom_sf"/>
</dbReference>
<dbReference type="Pfam" id="PF22621">
    <property type="entry name" value="CurL-like_PKS_C"/>
    <property type="match status" value="1"/>
</dbReference>
<dbReference type="PROSITE" id="PS50075">
    <property type="entry name" value="CARRIER"/>
    <property type="match status" value="1"/>
</dbReference>
<evidence type="ECO:0000313" key="8">
    <source>
        <dbReference type="Proteomes" id="UP000002384"/>
    </source>
</evidence>
<dbReference type="GO" id="GO:0004312">
    <property type="term" value="F:fatty acid synthase activity"/>
    <property type="evidence" value="ECO:0007669"/>
    <property type="project" value="TreeGrafter"/>
</dbReference>